<proteinExistence type="predicted"/>
<protein>
    <submittedName>
        <fullName evidence="2">Uncharacterized protein</fullName>
    </submittedName>
</protein>
<dbReference type="Proteomes" id="UP000029736">
    <property type="component" value="Unassembled WGS sequence"/>
</dbReference>
<name>A0A098S5U1_9BACT</name>
<dbReference type="AlphaFoldDB" id="A0A098S5U1"/>
<dbReference type="RefSeq" id="WP_044222353.1">
    <property type="nucleotide sequence ID" value="NZ_JBKAGJ010000015.1"/>
</dbReference>
<gene>
    <name evidence="2" type="ORF">IX84_15565</name>
</gene>
<keyword evidence="1" id="KW-0732">Signal</keyword>
<accession>A0A098S5U1</accession>
<dbReference type="OrthoDB" id="1491800at2"/>
<evidence type="ECO:0000313" key="3">
    <source>
        <dbReference type="Proteomes" id="UP000029736"/>
    </source>
</evidence>
<feature type="signal peptide" evidence="1">
    <location>
        <begin position="1"/>
        <end position="24"/>
    </location>
</feature>
<evidence type="ECO:0000256" key="1">
    <source>
        <dbReference type="SAM" id="SignalP"/>
    </source>
</evidence>
<sequence>MQVAIPKLKKILLYFWLLPIGLCAQNDEAASISPQPLVFTGTHGTVFCQDSWQVPPPVLSSSSSETIFYTFEDQYFNLSCQSQGWQGYLAWSNWRHATRYGDGGVDVTGAPNSVLVEGANSASIILAPGSQAAYELAIPADGFVRFDWSYVGGSSFSNYTFKVFINNEAVQDTGPEQPSNTFHSSFLSTGDTLRLVAEARERGFEIRLSNFEFFSNALGVVERLWVATDPEAPISTFRQLISIEKPGMENIIFPESFDGFEAPILGNPATSDPAYTGFPVVDTDGDPSTTHDQISLGEVSCSFMATWEDETLYENGFCIIYRKWSVRDLCGQNAHHAIQTLKVAGGCPNWGVPIPKPYQTEGVPQPDFDNITPDAHTLTKIMHPVTDWLRAPLNALYP</sequence>
<keyword evidence="3" id="KW-1185">Reference proteome</keyword>
<evidence type="ECO:0000313" key="2">
    <source>
        <dbReference type="EMBL" id="KGE87406.1"/>
    </source>
</evidence>
<dbReference type="EMBL" id="JPOS01000037">
    <property type="protein sequence ID" value="KGE87406.1"/>
    <property type="molecule type" value="Genomic_DNA"/>
</dbReference>
<reference evidence="2 3" key="1">
    <citation type="journal article" date="2014" name="Int. J. Syst. Evol. Microbiol.">
        <title>Phaeodactylibacter xiamenensis gen. nov., sp. nov., a member of the family Saprospiraceae isolated from the marine alga Phaeodactylum tricornutum.</title>
        <authorList>
            <person name="Chen Z.Jr."/>
            <person name="Lei X."/>
            <person name="Lai Q."/>
            <person name="Li Y."/>
            <person name="Zhang B."/>
            <person name="Zhang J."/>
            <person name="Zhang H."/>
            <person name="Yang L."/>
            <person name="Zheng W."/>
            <person name="Tian Y."/>
            <person name="Yu Z."/>
            <person name="Xu H.Jr."/>
            <person name="Zheng T."/>
        </authorList>
    </citation>
    <scope>NUCLEOTIDE SEQUENCE [LARGE SCALE GENOMIC DNA]</scope>
    <source>
        <strain evidence="2 3">KD52</strain>
    </source>
</reference>
<feature type="chain" id="PRO_5001947658" evidence="1">
    <location>
        <begin position="25"/>
        <end position="398"/>
    </location>
</feature>
<comment type="caution">
    <text evidence="2">The sequence shown here is derived from an EMBL/GenBank/DDBJ whole genome shotgun (WGS) entry which is preliminary data.</text>
</comment>
<organism evidence="2 3">
    <name type="scientific">Phaeodactylibacter xiamenensis</name>
    <dbReference type="NCBI Taxonomy" id="1524460"/>
    <lineage>
        <taxon>Bacteria</taxon>
        <taxon>Pseudomonadati</taxon>
        <taxon>Bacteroidota</taxon>
        <taxon>Saprospiria</taxon>
        <taxon>Saprospirales</taxon>
        <taxon>Haliscomenobacteraceae</taxon>
        <taxon>Phaeodactylibacter</taxon>
    </lineage>
</organism>